<dbReference type="Pfam" id="PF17368">
    <property type="entry name" value="YwcE"/>
    <property type="match status" value="1"/>
</dbReference>
<comment type="caution">
    <text evidence="2">The sequence shown here is derived from an EMBL/GenBank/DDBJ whole genome shotgun (WGS) entry which is preliminary data.</text>
</comment>
<feature type="transmembrane region" description="Helical" evidence="1">
    <location>
        <begin position="25"/>
        <end position="44"/>
    </location>
</feature>
<gene>
    <name evidence="2" type="ORF">J2S02_003014</name>
</gene>
<keyword evidence="1" id="KW-0812">Transmembrane</keyword>
<dbReference type="RefSeq" id="WP_095300289.1">
    <property type="nucleotide sequence ID" value="NZ_CADEPK010000031.1"/>
</dbReference>
<proteinExistence type="predicted"/>
<organism evidence="2 3">
    <name type="scientific">Metabacillus niabensis</name>
    <dbReference type="NCBI Taxonomy" id="324854"/>
    <lineage>
        <taxon>Bacteria</taxon>
        <taxon>Bacillati</taxon>
        <taxon>Bacillota</taxon>
        <taxon>Bacilli</taxon>
        <taxon>Bacillales</taxon>
        <taxon>Bacillaceae</taxon>
        <taxon>Metabacillus</taxon>
    </lineage>
</organism>
<keyword evidence="3" id="KW-1185">Reference proteome</keyword>
<dbReference type="Proteomes" id="UP001232245">
    <property type="component" value="Unassembled WGS sequence"/>
</dbReference>
<reference evidence="2 3" key="1">
    <citation type="submission" date="2023-07" db="EMBL/GenBank/DDBJ databases">
        <title>Genomic Encyclopedia of Type Strains, Phase IV (KMG-IV): sequencing the most valuable type-strain genomes for metagenomic binning, comparative biology and taxonomic classification.</title>
        <authorList>
            <person name="Goeker M."/>
        </authorList>
    </citation>
    <scope>NUCLEOTIDE SEQUENCE [LARGE SCALE GENOMIC DNA]</scope>
    <source>
        <strain evidence="2 3">DSM 17723</strain>
    </source>
</reference>
<dbReference type="EMBL" id="JAUSTZ010000006">
    <property type="protein sequence ID" value="MDQ0226669.1"/>
    <property type="molecule type" value="Genomic_DNA"/>
</dbReference>
<dbReference type="InterPro" id="IPR020185">
    <property type="entry name" value="Spore_morphogenesis_YwcE"/>
</dbReference>
<evidence type="ECO:0000313" key="2">
    <source>
        <dbReference type="EMBL" id="MDQ0226669.1"/>
    </source>
</evidence>
<protein>
    <submittedName>
        <fullName evidence="2">Uncharacterized protein</fullName>
    </submittedName>
</protein>
<keyword evidence="1" id="KW-0472">Membrane</keyword>
<sequence length="90" mass="10541">MDVFFAYLLMASATPLFLWKENMKLAIFQIPVIVAMWVMFFLYISNDYTMAGHLMFGAIFALNVILAHATMFYVFALPFFKQLKSKRRII</sequence>
<feature type="transmembrane region" description="Helical" evidence="1">
    <location>
        <begin position="56"/>
        <end position="80"/>
    </location>
</feature>
<accession>A0ABT9Z3Y5</accession>
<evidence type="ECO:0000256" key="1">
    <source>
        <dbReference type="SAM" id="Phobius"/>
    </source>
</evidence>
<evidence type="ECO:0000313" key="3">
    <source>
        <dbReference type="Proteomes" id="UP001232245"/>
    </source>
</evidence>
<name>A0ABT9Z3Y5_9BACI</name>
<keyword evidence="1" id="KW-1133">Transmembrane helix</keyword>